<sequence>MKILFLIIDTLRYDYTGYARKYANSITPNLDQISQEGLIYNHAFSSGTSTPFSFPGILTSTYSHQVKTPGVKDVPLAFAEYLKDTQFNALMEEYK</sequence>
<dbReference type="AlphaFoldDB" id="A0A1M5RNL6"/>
<organism evidence="2 3">
    <name type="scientific">Thermosipho atlanticus DSM 15807</name>
    <dbReference type="NCBI Taxonomy" id="1123380"/>
    <lineage>
        <taxon>Bacteria</taxon>
        <taxon>Thermotogati</taxon>
        <taxon>Thermotogota</taxon>
        <taxon>Thermotogae</taxon>
        <taxon>Thermotogales</taxon>
        <taxon>Fervidobacteriaceae</taxon>
        <taxon>Thermosipho</taxon>
    </lineage>
</organism>
<evidence type="ECO:0000313" key="3">
    <source>
        <dbReference type="Proteomes" id="UP000242592"/>
    </source>
</evidence>
<accession>A0A1M5RNL6</accession>
<dbReference type="InterPro" id="IPR017850">
    <property type="entry name" value="Alkaline_phosphatase_core_sf"/>
</dbReference>
<dbReference type="RefSeq" id="WP_073071906.1">
    <property type="nucleotide sequence ID" value="NZ_FQXN01000002.1"/>
</dbReference>
<proteinExistence type="predicted"/>
<dbReference type="InterPro" id="IPR000917">
    <property type="entry name" value="Sulfatase_N"/>
</dbReference>
<dbReference type="SUPFAM" id="SSF53649">
    <property type="entry name" value="Alkaline phosphatase-like"/>
    <property type="match status" value="1"/>
</dbReference>
<dbReference type="Pfam" id="PF00884">
    <property type="entry name" value="Sulfatase"/>
    <property type="match status" value="1"/>
</dbReference>
<dbReference type="EMBL" id="FQXN01000002">
    <property type="protein sequence ID" value="SHH27937.1"/>
    <property type="molecule type" value="Genomic_DNA"/>
</dbReference>
<dbReference type="STRING" id="1123380.SAMN02745199_0532"/>
<reference evidence="3" key="1">
    <citation type="submission" date="2016-11" db="EMBL/GenBank/DDBJ databases">
        <authorList>
            <person name="Varghese N."/>
            <person name="Submissions S."/>
        </authorList>
    </citation>
    <scope>NUCLEOTIDE SEQUENCE [LARGE SCALE GENOMIC DNA]</scope>
    <source>
        <strain evidence="3">DSM 15807</strain>
    </source>
</reference>
<evidence type="ECO:0000259" key="1">
    <source>
        <dbReference type="Pfam" id="PF00884"/>
    </source>
</evidence>
<dbReference type="OrthoDB" id="217306at2"/>
<gene>
    <name evidence="2" type="ORF">SAMN02745199_0532</name>
</gene>
<evidence type="ECO:0000313" key="2">
    <source>
        <dbReference type="EMBL" id="SHH27937.1"/>
    </source>
</evidence>
<keyword evidence="3" id="KW-1185">Reference proteome</keyword>
<protein>
    <submittedName>
        <fullName evidence="2">Sulfatase</fullName>
    </submittedName>
</protein>
<name>A0A1M5RNL6_9BACT</name>
<dbReference type="Proteomes" id="UP000242592">
    <property type="component" value="Unassembled WGS sequence"/>
</dbReference>
<feature type="domain" description="Sulfatase N-terminal" evidence="1">
    <location>
        <begin position="3"/>
        <end position="89"/>
    </location>
</feature>
<dbReference type="Gene3D" id="3.40.720.10">
    <property type="entry name" value="Alkaline Phosphatase, subunit A"/>
    <property type="match status" value="1"/>
</dbReference>